<dbReference type="PROSITE" id="PS50949">
    <property type="entry name" value="HTH_GNTR"/>
    <property type="match status" value="1"/>
</dbReference>
<protein>
    <submittedName>
        <fullName evidence="5">GntR family transcriptional regulator</fullName>
    </submittedName>
</protein>
<comment type="caution">
    <text evidence="5">The sequence shown here is derived from an EMBL/GenBank/DDBJ whole genome shotgun (WGS) entry which is preliminary data.</text>
</comment>
<dbReference type="InterPro" id="IPR011711">
    <property type="entry name" value="GntR_C"/>
</dbReference>
<dbReference type="Gene3D" id="1.10.10.10">
    <property type="entry name" value="Winged helix-like DNA-binding domain superfamily/Winged helix DNA-binding domain"/>
    <property type="match status" value="1"/>
</dbReference>
<dbReference type="Pfam" id="PF07729">
    <property type="entry name" value="FCD"/>
    <property type="match status" value="1"/>
</dbReference>
<dbReference type="InterPro" id="IPR036390">
    <property type="entry name" value="WH_DNA-bd_sf"/>
</dbReference>
<evidence type="ECO:0000313" key="6">
    <source>
        <dbReference type="Proteomes" id="UP001596915"/>
    </source>
</evidence>
<keyword evidence="3" id="KW-0804">Transcription</keyword>
<dbReference type="Proteomes" id="UP001596915">
    <property type="component" value="Unassembled WGS sequence"/>
</dbReference>
<dbReference type="Gene3D" id="1.20.120.530">
    <property type="entry name" value="GntR ligand-binding domain-like"/>
    <property type="match status" value="1"/>
</dbReference>
<dbReference type="Pfam" id="PF00392">
    <property type="entry name" value="GntR"/>
    <property type="match status" value="1"/>
</dbReference>
<feature type="domain" description="HTH gntR-type" evidence="4">
    <location>
        <begin position="18"/>
        <end position="85"/>
    </location>
</feature>
<dbReference type="PANTHER" id="PTHR43537">
    <property type="entry name" value="TRANSCRIPTIONAL REGULATOR, GNTR FAMILY"/>
    <property type="match status" value="1"/>
</dbReference>
<dbReference type="InterPro" id="IPR036388">
    <property type="entry name" value="WH-like_DNA-bd_sf"/>
</dbReference>
<gene>
    <name evidence="5" type="ORF">ACFQ2K_48215</name>
</gene>
<dbReference type="EMBL" id="JBHTGL010000008">
    <property type="protein sequence ID" value="MFD0629253.1"/>
    <property type="molecule type" value="Genomic_DNA"/>
</dbReference>
<evidence type="ECO:0000259" key="4">
    <source>
        <dbReference type="PROSITE" id="PS50949"/>
    </source>
</evidence>
<dbReference type="PANTHER" id="PTHR43537:SF45">
    <property type="entry name" value="GNTR FAMILY REGULATORY PROTEIN"/>
    <property type="match status" value="1"/>
</dbReference>
<dbReference type="CDD" id="cd07377">
    <property type="entry name" value="WHTH_GntR"/>
    <property type="match status" value="1"/>
</dbReference>
<keyword evidence="6" id="KW-1185">Reference proteome</keyword>
<accession>A0ABW2X6X0</accession>
<organism evidence="5 6">
    <name type="scientific">Streptomyces sanglieri</name>
    <dbReference type="NCBI Taxonomy" id="193460"/>
    <lineage>
        <taxon>Bacteria</taxon>
        <taxon>Bacillati</taxon>
        <taxon>Actinomycetota</taxon>
        <taxon>Actinomycetes</taxon>
        <taxon>Kitasatosporales</taxon>
        <taxon>Streptomycetaceae</taxon>
        <taxon>Streptomyces</taxon>
    </lineage>
</organism>
<keyword evidence="2" id="KW-0238">DNA-binding</keyword>
<reference evidence="6" key="1">
    <citation type="journal article" date="2019" name="Int. J. Syst. Evol. Microbiol.">
        <title>The Global Catalogue of Microorganisms (GCM) 10K type strain sequencing project: providing services to taxonomists for standard genome sequencing and annotation.</title>
        <authorList>
            <consortium name="The Broad Institute Genomics Platform"/>
            <consortium name="The Broad Institute Genome Sequencing Center for Infectious Disease"/>
            <person name="Wu L."/>
            <person name="Ma J."/>
        </authorList>
    </citation>
    <scope>NUCLEOTIDE SEQUENCE [LARGE SCALE GENOMIC DNA]</scope>
    <source>
        <strain evidence="6">JCM 12607</strain>
    </source>
</reference>
<name>A0ABW2X6X0_9ACTN</name>
<dbReference type="InterPro" id="IPR000524">
    <property type="entry name" value="Tscrpt_reg_HTH_GntR"/>
</dbReference>
<keyword evidence="1" id="KW-0805">Transcription regulation</keyword>
<dbReference type="SUPFAM" id="SSF48008">
    <property type="entry name" value="GntR ligand-binding domain-like"/>
    <property type="match status" value="1"/>
</dbReference>
<dbReference type="SMART" id="SM00895">
    <property type="entry name" value="FCD"/>
    <property type="match status" value="1"/>
</dbReference>
<evidence type="ECO:0000313" key="5">
    <source>
        <dbReference type="EMBL" id="MFD0629253.1"/>
    </source>
</evidence>
<evidence type="ECO:0000256" key="3">
    <source>
        <dbReference type="ARBA" id="ARBA00023163"/>
    </source>
</evidence>
<evidence type="ECO:0000256" key="2">
    <source>
        <dbReference type="ARBA" id="ARBA00023125"/>
    </source>
</evidence>
<dbReference type="InterPro" id="IPR008920">
    <property type="entry name" value="TF_FadR/GntR_C"/>
</dbReference>
<dbReference type="SMART" id="SM00345">
    <property type="entry name" value="HTH_GNTR"/>
    <property type="match status" value="1"/>
</dbReference>
<evidence type="ECO:0000256" key="1">
    <source>
        <dbReference type="ARBA" id="ARBA00023015"/>
    </source>
</evidence>
<sequence length="226" mass="25397">MTGLNDLLEQNRGMASGGLLSDRVYRLLRSAILSGEMVPDQRIVESDIAKRLGISQAPVREAVKRLVYESLVTHVPRLGSRVAHISTEQAEQARELRGQLEEFAARSAAQRRAEGYVDQLNAVVDDMRRAARQDDPISFRDSDMTFHRLVCQASGNHLLPRLWEVMEPSLWALRVVSDPFYTGSRDKLVNEHARLLDMLVGGREDDAARAFRLHAIGAARLAQRDE</sequence>
<proteinExistence type="predicted"/>
<dbReference type="SUPFAM" id="SSF46785">
    <property type="entry name" value="Winged helix' DNA-binding domain"/>
    <property type="match status" value="1"/>
</dbReference>